<dbReference type="Proteomes" id="UP000241367">
    <property type="component" value="Segment"/>
</dbReference>
<evidence type="ECO:0000256" key="1">
    <source>
        <dbReference type="SAM" id="Phobius"/>
    </source>
</evidence>
<name>A0A2P1JUP4_9CAUD</name>
<feature type="transmembrane region" description="Helical" evidence="1">
    <location>
        <begin position="6"/>
        <end position="26"/>
    </location>
</feature>
<protein>
    <submittedName>
        <fullName evidence="2">Uncharacterized protein</fullName>
    </submittedName>
</protein>
<dbReference type="EMBL" id="MG983742">
    <property type="protein sequence ID" value="AVO23043.1"/>
    <property type="molecule type" value="Genomic_DNA"/>
</dbReference>
<keyword evidence="1" id="KW-0812">Transmembrane</keyword>
<reference evidence="3" key="1">
    <citation type="submission" date="2018-02" db="EMBL/GenBank/DDBJ databases">
        <authorList>
            <person name="Cohen D.B."/>
            <person name="Kent A.D."/>
        </authorList>
    </citation>
    <scope>NUCLEOTIDE SEQUENCE [LARGE SCALE GENOMIC DNA]</scope>
</reference>
<keyword evidence="1" id="KW-0472">Membrane</keyword>
<evidence type="ECO:0000313" key="2">
    <source>
        <dbReference type="EMBL" id="AVO23043.1"/>
    </source>
</evidence>
<organism evidence="2 3">
    <name type="scientific">Bacillus phage Anath</name>
    <dbReference type="NCBI Taxonomy" id="2108114"/>
    <lineage>
        <taxon>Viruses</taxon>
        <taxon>Duplodnaviria</taxon>
        <taxon>Heunggongvirae</taxon>
        <taxon>Uroviricota</taxon>
        <taxon>Caudoviricetes</taxon>
        <taxon>Ehrlichviridae</taxon>
        <taxon>Anathvirus</taxon>
        <taxon>Anathvirus anath</taxon>
    </lineage>
</organism>
<evidence type="ECO:0000313" key="3">
    <source>
        <dbReference type="Proteomes" id="UP000241367"/>
    </source>
</evidence>
<keyword evidence="1" id="KW-1133">Transmembrane helix</keyword>
<keyword evidence="3" id="KW-1185">Reference proteome</keyword>
<accession>A0A2P1JUP4</accession>
<proteinExistence type="predicted"/>
<sequence>MTYFLINAIVIGLIGATAFATWKLLLKFGFRCQRDKKFADKMRLVLIFVLLACVVRSLM</sequence>